<reference evidence="1" key="2">
    <citation type="journal article" date="2024" name="Plant">
        <title>Genomic evolution and insights into agronomic trait innovations of Sesamum species.</title>
        <authorList>
            <person name="Miao H."/>
            <person name="Wang L."/>
            <person name="Qu L."/>
            <person name="Liu H."/>
            <person name="Sun Y."/>
            <person name="Le M."/>
            <person name="Wang Q."/>
            <person name="Wei S."/>
            <person name="Zheng Y."/>
            <person name="Lin W."/>
            <person name="Duan Y."/>
            <person name="Cao H."/>
            <person name="Xiong S."/>
            <person name="Wang X."/>
            <person name="Wei L."/>
            <person name="Li C."/>
            <person name="Ma Q."/>
            <person name="Ju M."/>
            <person name="Zhao R."/>
            <person name="Li G."/>
            <person name="Mu C."/>
            <person name="Tian Q."/>
            <person name="Mei H."/>
            <person name="Zhang T."/>
            <person name="Gao T."/>
            <person name="Zhang H."/>
        </authorList>
    </citation>
    <scope>NUCLEOTIDE SEQUENCE</scope>
    <source>
        <strain evidence="1">3651</strain>
    </source>
</reference>
<accession>A0AAE1XJ58</accession>
<dbReference type="PANTHER" id="PTHR37250:SF1">
    <property type="entry name" value="OS05G0496000 PROTEIN"/>
    <property type="match status" value="1"/>
</dbReference>
<gene>
    <name evidence="1" type="ORF">Salat_2938400</name>
</gene>
<reference evidence="1" key="1">
    <citation type="submission" date="2020-06" db="EMBL/GenBank/DDBJ databases">
        <authorList>
            <person name="Li T."/>
            <person name="Hu X."/>
            <person name="Zhang T."/>
            <person name="Song X."/>
            <person name="Zhang H."/>
            <person name="Dai N."/>
            <person name="Sheng W."/>
            <person name="Hou X."/>
            <person name="Wei L."/>
        </authorList>
    </citation>
    <scope>NUCLEOTIDE SEQUENCE</scope>
    <source>
        <strain evidence="1">3651</strain>
        <tissue evidence="1">Leaf</tissue>
    </source>
</reference>
<comment type="caution">
    <text evidence="1">The sequence shown here is derived from an EMBL/GenBank/DDBJ whole genome shotgun (WGS) entry which is preliminary data.</text>
</comment>
<name>A0AAE1XJ58_9LAMI</name>
<dbReference type="Proteomes" id="UP001293254">
    <property type="component" value="Unassembled WGS sequence"/>
</dbReference>
<sequence length="268" mass="29637">MGTKKSRIHHKSKIKPCYQEFYFVIKNSAALLGKWGSFLFHSKRSKRVQSLMEFGLNENTQDKSDISSKHGLREDVQSEVAMTENPKEQPHPSPAIQNIDVFRKHKAPAPGDASGEVNMEVSVTADDVMRAGGFGASDSISSFLPVASDSTDFEDHLRRVQGYEDSVDKIAGESDPSKDIQEVGKVHVNDIDNGEEHNAFEAVNMEASVTSDEMIRAGGFGATDDISSFLPVASDFTDFEAYLRDAREYEGLDEEINRPGLGWNSEVK</sequence>
<protein>
    <submittedName>
        <fullName evidence="1">Uncharacterized protein</fullName>
    </submittedName>
</protein>
<evidence type="ECO:0000313" key="1">
    <source>
        <dbReference type="EMBL" id="KAK4412912.1"/>
    </source>
</evidence>
<evidence type="ECO:0000313" key="2">
    <source>
        <dbReference type="Proteomes" id="UP001293254"/>
    </source>
</evidence>
<dbReference type="EMBL" id="JACGWO010000013">
    <property type="protein sequence ID" value="KAK4412912.1"/>
    <property type="molecule type" value="Genomic_DNA"/>
</dbReference>
<organism evidence="1 2">
    <name type="scientific">Sesamum alatum</name>
    <dbReference type="NCBI Taxonomy" id="300844"/>
    <lineage>
        <taxon>Eukaryota</taxon>
        <taxon>Viridiplantae</taxon>
        <taxon>Streptophyta</taxon>
        <taxon>Embryophyta</taxon>
        <taxon>Tracheophyta</taxon>
        <taxon>Spermatophyta</taxon>
        <taxon>Magnoliopsida</taxon>
        <taxon>eudicotyledons</taxon>
        <taxon>Gunneridae</taxon>
        <taxon>Pentapetalae</taxon>
        <taxon>asterids</taxon>
        <taxon>lamiids</taxon>
        <taxon>Lamiales</taxon>
        <taxon>Pedaliaceae</taxon>
        <taxon>Sesamum</taxon>
    </lineage>
</organism>
<dbReference type="PANTHER" id="PTHR37250">
    <property type="entry name" value="OS05G0496000 PROTEIN"/>
    <property type="match status" value="1"/>
</dbReference>
<proteinExistence type="predicted"/>
<dbReference type="AlphaFoldDB" id="A0AAE1XJ58"/>
<keyword evidence="2" id="KW-1185">Reference proteome</keyword>